<evidence type="ECO:0000313" key="6">
    <source>
        <dbReference type="Proteomes" id="UP000675554"/>
    </source>
</evidence>
<feature type="domain" description="PA" evidence="3">
    <location>
        <begin position="156"/>
        <end position="243"/>
    </location>
</feature>
<keyword evidence="2" id="KW-0732">Signal</keyword>
<dbReference type="InterPro" id="IPR045175">
    <property type="entry name" value="M28_fam"/>
</dbReference>
<name>A0A8T4IS93_9ACTN</name>
<dbReference type="AlphaFoldDB" id="A0A8T4IS93"/>
<feature type="domain" description="Peptidase M28" evidence="4">
    <location>
        <begin position="270"/>
        <end position="488"/>
    </location>
</feature>
<dbReference type="SUPFAM" id="SSF53187">
    <property type="entry name" value="Zn-dependent exopeptidases"/>
    <property type="match status" value="1"/>
</dbReference>
<dbReference type="EMBL" id="JAGSMN010000122">
    <property type="protein sequence ID" value="MBR7672657.1"/>
    <property type="molecule type" value="Genomic_DNA"/>
</dbReference>
<evidence type="ECO:0000256" key="2">
    <source>
        <dbReference type="SAM" id="SignalP"/>
    </source>
</evidence>
<evidence type="ECO:0000256" key="1">
    <source>
        <dbReference type="SAM" id="MobiDB-lite"/>
    </source>
</evidence>
<dbReference type="InterPro" id="IPR003137">
    <property type="entry name" value="PA_domain"/>
</dbReference>
<keyword evidence="6" id="KW-1185">Reference proteome</keyword>
<reference evidence="5" key="1">
    <citation type="submission" date="2021-04" db="EMBL/GenBank/DDBJ databases">
        <title>Sequencing of actinobacteria type strains.</title>
        <authorList>
            <person name="Nguyen G.-S."/>
            <person name="Wentzel A."/>
        </authorList>
    </citation>
    <scope>NUCLEOTIDE SEQUENCE</scope>
    <source>
        <strain evidence="5">DSM 42095</strain>
    </source>
</reference>
<proteinExistence type="predicted"/>
<organism evidence="5 6">
    <name type="scientific">Streptomyces daliensis</name>
    <dbReference type="NCBI Taxonomy" id="299421"/>
    <lineage>
        <taxon>Bacteria</taxon>
        <taxon>Bacillati</taxon>
        <taxon>Actinomycetota</taxon>
        <taxon>Actinomycetes</taxon>
        <taxon>Kitasatosporales</taxon>
        <taxon>Streptomycetaceae</taxon>
        <taxon>Streptomyces</taxon>
    </lineage>
</organism>
<dbReference type="Pfam" id="PF02225">
    <property type="entry name" value="PA"/>
    <property type="match status" value="1"/>
</dbReference>
<dbReference type="Proteomes" id="UP000675554">
    <property type="component" value="Unassembled WGS sequence"/>
</dbReference>
<dbReference type="GO" id="GO:0008235">
    <property type="term" value="F:metalloexopeptidase activity"/>
    <property type="evidence" value="ECO:0007669"/>
    <property type="project" value="InterPro"/>
</dbReference>
<dbReference type="InterPro" id="IPR007484">
    <property type="entry name" value="Peptidase_M28"/>
</dbReference>
<evidence type="ECO:0000259" key="3">
    <source>
        <dbReference type="Pfam" id="PF02225"/>
    </source>
</evidence>
<evidence type="ECO:0000259" key="4">
    <source>
        <dbReference type="Pfam" id="PF04389"/>
    </source>
</evidence>
<dbReference type="GO" id="GO:0006508">
    <property type="term" value="P:proteolysis"/>
    <property type="evidence" value="ECO:0007669"/>
    <property type="project" value="InterPro"/>
</dbReference>
<dbReference type="PANTHER" id="PTHR12147">
    <property type="entry name" value="METALLOPEPTIDASE M28 FAMILY MEMBER"/>
    <property type="match status" value="1"/>
</dbReference>
<comment type="caution">
    <text evidence="5">The sequence shown here is derived from an EMBL/GenBank/DDBJ whole genome shotgun (WGS) entry which is preliminary data.</text>
</comment>
<dbReference type="Gene3D" id="3.50.30.30">
    <property type="match status" value="1"/>
</dbReference>
<gene>
    <name evidence="5" type="ORF">KDA82_06390</name>
</gene>
<accession>A0A8T4IS93</accession>
<feature type="signal peptide" evidence="2">
    <location>
        <begin position="1"/>
        <end position="33"/>
    </location>
</feature>
<protein>
    <submittedName>
        <fullName evidence="5">M20/M25/M40 family metallo-hydrolase</fullName>
    </submittedName>
</protein>
<feature type="region of interest" description="Disordered" evidence="1">
    <location>
        <begin position="74"/>
        <end position="94"/>
    </location>
</feature>
<feature type="chain" id="PRO_5038733099" evidence="2">
    <location>
        <begin position="34"/>
        <end position="502"/>
    </location>
</feature>
<evidence type="ECO:0000313" key="5">
    <source>
        <dbReference type="EMBL" id="MBR7672657.1"/>
    </source>
</evidence>
<dbReference type="PANTHER" id="PTHR12147:SF26">
    <property type="entry name" value="PEPTIDASE M28 DOMAIN-CONTAINING PROTEIN"/>
    <property type="match status" value="1"/>
</dbReference>
<sequence length="502" mass="54074">MFRQVVRGVHTGRRGSVPVVCVLLLASFAFVSAPPDTARPESPEPHSPPLSQSLAERLEREVTETAAFRHLRAFQRTADRHGGNRGPGTPGYSASADYVRDRLSEAGYHVRFQEFTFPDFVQTRETAVSSAPDRRRELHPYMARFSPSTPAGGLRAELTVVPGQGCAPEEYEAAGARGRIALVRGEECSLTDKQRAAAQAGVRLLLMNIGAPGSGMNLRHRMKPPEAGVIPSASLSRGESEQLAADAAGGRTVTLRVVLRGKHVRTRSFNVLADTPTGRADRTVVLGAHLDSVPEGPGIDDNASSAAMVLETALRLAPHAGQVRNRVRFAWWGAEERGMVGSQHYVDQLSAEERDAIALNLNFETIGAPNYARMVYDGDDSDGTGAGPGPPGSAAIEEEFTRYFARRGLPTVGLDFDGRSDFGPFIEAGIPAGGGSGGYNHVKTPEWQRLFGGRAGQYLDPCYHQTCDTTGNIDRTLFGQFGDAMAYVTGRFARDLSGVGRW</sequence>
<dbReference type="InterPro" id="IPR046450">
    <property type="entry name" value="PA_dom_sf"/>
</dbReference>
<dbReference type="Gene3D" id="3.40.630.10">
    <property type="entry name" value="Zn peptidases"/>
    <property type="match status" value="1"/>
</dbReference>
<dbReference type="Pfam" id="PF04389">
    <property type="entry name" value="Peptidase_M28"/>
    <property type="match status" value="1"/>
</dbReference>
<dbReference type="SUPFAM" id="SSF52025">
    <property type="entry name" value="PA domain"/>
    <property type="match status" value="1"/>
</dbReference>